<dbReference type="InterPro" id="IPR036569">
    <property type="entry name" value="RpiB_LacA_LacB_sf"/>
</dbReference>
<evidence type="ECO:0000256" key="1">
    <source>
        <dbReference type="ARBA" id="ARBA00023235"/>
    </source>
</evidence>
<dbReference type="EMBL" id="CAFBLU010000005">
    <property type="protein sequence ID" value="CAB4866724.1"/>
    <property type="molecule type" value="Genomic_DNA"/>
</dbReference>
<name>A0A6J7DCR9_9ZZZZ</name>
<dbReference type="Gene3D" id="3.40.1400.10">
    <property type="entry name" value="Sugar-phosphate isomerase, RpiB/LacA/LacB"/>
    <property type="match status" value="1"/>
</dbReference>
<dbReference type="PIRSF" id="PIRSF005384">
    <property type="entry name" value="RpiB_LacA_B"/>
    <property type="match status" value="1"/>
</dbReference>
<accession>A0A6J7DCR9</accession>
<sequence length="150" mass="15685">MKVALGSDHHGVALKEALQAALAAQGHEPVDLGPFTDDAVDYPDFAAKVAGQVSRGTADFGVLICGSGVGMAITANKFDGVRAVNAHDALEAEMSRRHNDANLIALGASRIPADQAVEILTAFLSTEFEGGRHARRVDEISAIEKESHPA</sequence>
<dbReference type="NCBIfam" id="TIGR00689">
    <property type="entry name" value="rpiB_lacA_lacB"/>
    <property type="match status" value="1"/>
</dbReference>
<dbReference type="PANTHER" id="PTHR30345:SF0">
    <property type="entry name" value="DNA DAMAGE-REPAIR_TOLERATION PROTEIN DRT102"/>
    <property type="match status" value="1"/>
</dbReference>
<dbReference type="InterPro" id="IPR003500">
    <property type="entry name" value="RpiB_LacA_LacB"/>
</dbReference>
<keyword evidence="1" id="KW-0413">Isomerase</keyword>
<dbReference type="SUPFAM" id="SSF89623">
    <property type="entry name" value="Ribose/Galactose isomerase RpiB/AlsB"/>
    <property type="match status" value="1"/>
</dbReference>
<dbReference type="PANTHER" id="PTHR30345">
    <property type="entry name" value="RIBOSE-5-PHOSPHATE ISOMERASE B"/>
    <property type="match status" value="1"/>
</dbReference>
<gene>
    <name evidence="2" type="ORF">UFOPK3444_00497</name>
</gene>
<dbReference type="NCBIfam" id="NF004051">
    <property type="entry name" value="PRK05571.1"/>
    <property type="match status" value="1"/>
</dbReference>
<proteinExistence type="predicted"/>
<dbReference type="InterPro" id="IPR004785">
    <property type="entry name" value="RpiB"/>
</dbReference>
<dbReference type="GO" id="GO:0016853">
    <property type="term" value="F:isomerase activity"/>
    <property type="evidence" value="ECO:0007669"/>
    <property type="project" value="UniProtKB-KW"/>
</dbReference>
<dbReference type="GO" id="GO:0005975">
    <property type="term" value="P:carbohydrate metabolic process"/>
    <property type="evidence" value="ECO:0007669"/>
    <property type="project" value="InterPro"/>
</dbReference>
<reference evidence="2" key="1">
    <citation type="submission" date="2020-05" db="EMBL/GenBank/DDBJ databases">
        <authorList>
            <person name="Chiriac C."/>
            <person name="Salcher M."/>
            <person name="Ghai R."/>
            <person name="Kavagutti S V."/>
        </authorList>
    </citation>
    <scope>NUCLEOTIDE SEQUENCE</scope>
</reference>
<dbReference type="Pfam" id="PF02502">
    <property type="entry name" value="LacAB_rpiB"/>
    <property type="match status" value="1"/>
</dbReference>
<organism evidence="2">
    <name type="scientific">freshwater metagenome</name>
    <dbReference type="NCBI Taxonomy" id="449393"/>
    <lineage>
        <taxon>unclassified sequences</taxon>
        <taxon>metagenomes</taxon>
        <taxon>ecological metagenomes</taxon>
    </lineage>
</organism>
<protein>
    <submittedName>
        <fullName evidence="2">Unannotated protein</fullName>
    </submittedName>
</protein>
<evidence type="ECO:0000313" key="2">
    <source>
        <dbReference type="EMBL" id="CAB4866724.1"/>
    </source>
</evidence>
<dbReference type="AlphaFoldDB" id="A0A6J7DCR9"/>
<dbReference type="NCBIfam" id="TIGR01120">
    <property type="entry name" value="rpiB"/>
    <property type="match status" value="1"/>
</dbReference>